<feature type="compositionally biased region" description="Basic and acidic residues" evidence="2">
    <location>
        <begin position="176"/>
        <end position="186"/>
    </location>
</feature>
<dbReference type="EMBL" id="KQ965923">
    <property type="protein sequence ID" value="KXS08914.1"/>
    <property type="molecule type" value="Genomic_DNA"/>
</dbReference>
<evidence type="ECO:0000256" key="1">
    <source>
        <dbReference type="SAM" id="Coils"/>
    </source>
</evidence>
<keyword evidence="5" id="KW-1185">Reference proteome</keyword>
<reference evidence="4 5" key="1">
    <citation type="journal article" date="2015" name="Genome Biol. Evol.">
        <title>Phylogenomic analyses indicate that early fungi evolved digesting cell walls of algal ancestors of land plants.</title>
        <authorList>
            <person name="Chang Y."/>
            <person name="Wang S."/>
            <person name="Sekimoto S."/>
            <person name="Aerts A.L."/>
            <person name="Choi C."/>
            <person name="Clum A."/>
            <person name="LaButti K.M."/>
            <person name="Lindquist E.A."/>
            <person name="Yee Ngan C."/>
            <person name="Ohm R.A."/>
            <person name="Salamov A.A."/>
            <person name="Grigoriev I.V."/>
            <person name="Spatafora J.W."/>
            <person name="Berbee M.L."/>
        </authorList>
    </citation>
    <scope>NUCLEOTIDE SEQUENCE [LARGE SCALE GENOMIC DNA]</scope>
    <source>
        <strain evidence="4 5">JEL478</strain>
    </source>
</reference>
<feature type="signal peptide" evidence="3">
    <location>
        <begin position="1"/>
        <end position="18"/>
    </location>
</feature>
<accession>A0A138ZWS7</accession>
<dbReference type="AlphaFoldDB" id="A0A138ZWS7"/>
<evidence type="ECO:0000313" key="5">
    <source>
        <dbReference type="Proteomes" id="UP000070544"/>
    </source>
</evidence>
<evidence type="ECO:0000313" key="4">
    <source>
        <dbReference type="EMBL" id="KXS08914.1"/>
    </source>
</evidence>
<evidence type="ECO:0000256" key="2">
    <source>
        <dbReference type="SAM" id="MobiDB-lite"/>
    </source>
</evidence>
<dbReference type="Proteomes" id="UP000070544">
    <property type="component" value="Unassembled WGS sequence"/>
</dbReference>
<proteinExistence type="predicted"/>
<feature type="region of interest" description="Disordered" evidence="2">
    <location>
        <begin position="175"/>
        <end position="200"/>
    </location>
</feature>
<gene>
    <name evidence="4" type="ORF">M427DRAFT_50210</name>
</gene>
<name>A0A138ZWS7_GONPJ</name>
<keyword evidence="1" id="KW-0175">Coiled coil</keyword>
<feature type="coiled-coil region" evidence="1">
    <location>
        <begin position="366"/>
        <end position="425"/>
    </location>
</feature>
<feature type="coiled-coil region" evidence="1">
    <location>
        <begin position="270"/>
        <end position="297"/>
    </location>
</feature>
<sequence>MWRCSNLLTTAFFALIAPDFRFSVSNKMNLYTILEVNRFNHPDVPDHRLIGFAEYSIGQLSVQLAAEPNPPSLWITVVDELKSQIRQVSDWKNYVASHPNIYGLGYLFTQPQLQPSLICGTCRGPGFPPVAECSKKHLWFPIAEINGHHQACDKSWCKLCKVWIAPVVNDGDGDCVESHKKSESHREARRRSSSRRNPLPTAADIAAEIRTLGGDIAKTNGLLAAAEANLVSNADENDVRDQVRLTNEISQLQLDMTTCEQGGIAAKTNFEKADQTQTDLQKKLESASKQLNLVSRRANAIRDYQNLTDEDRLTYFLRFREHEETVGPIAALSPLPEEGEAQRNVETLQEQLIVVENIKKTSHKEQTSATLEMERIQLKLKELQDQLNSLCARVHSRSSIVKDQMEKYKQDLALLNKKVAKLAVTSLQGMDDKTSRLIIRTLMTDSSIKADVGGNISEHEDFSEPDDFSEVDDMSDIDDELETSSWYFSLATVPQRFSYYDPDGIIE</sequence>
<organism evidence="4 5">
    <name type="scientific">Gonapodya prolifera (strain JEL478)</name>
    <name type="common">Monoblepharis prolifera</name>
    <dbReference type="NCBI Taxonomy" id="1344416"/>
    <lineage>
        <taxon>Eukaryota</taxon>
        <taxon>Fungi</taxon>
        <taxon>Fungi incertae sedis</taxon>
        <taxon>Chytridiomycota</taxon>
        <taxon>Chytridiomycota incertae sedis</taxon>
        <taxon>Monoblepharidomycetes</taxon>
        <taxon>Monoblepharidales</taxon>
        <taxon>Gonapodyaceae</taxon>
        <taxon>Gonapodya</taxon>
    </lineage>
</organism>
<protein>
    <submittedName>
        <fullName evidence="4">Uncharacterized protein</fullName>
    </submittedName>
</protein>
<feature type="chain" id="PRO_5007295782" evidence="3">
    <location>
        <begin position="19"/>
        <end position="507"/>
    </location>
</feature>
<keyword evidence="3" id="KW-0732">Signal</keyword>
<evidence type="ECO:0000256" key="3">
    <source>
        <dbReference type="SAM" id="SignalP"/>
    </source>
</evidence>